<reference evidence="3" key="1">
    <citation type="submission" date="2023-07" db="EMBL/GenBank/DDBJ databases">
        <authorList>
            <person name="Stuckert A."/>
        </authorList>
    </citation>
    <scope>NUCLEOTIDE SEQUENCE</scope>
</reference>
<evidence type="ECO:0000259" key="2">
    <source>
        <dbReference type="PROSITE" id="PS50225"/>
    </source>
</evidence>
<feature type="domain" description="SOCS box" evidence="2">
    <location>
        <begin position="178"/>
        <end position="215"/>
    </location>
</feature>
<dbReference type="Proteomes" id="UP001176940">
    <property type="component" value="Unassembled WGS sequence"/>
</dbReference>
<dbReference type="EMBL" id="CAUEEQ010003335">
    <property type="protein sequence ID" value="CAJ0924919.1"/>
    <property type="molecule type" value="Genomic_DNA"/>
</dbReference>
<gene>
    <name evidence="3" type="ORF">RIMI_LOCUS2386515</name>
</gene>
<dbReference type="InterPro" id="IPR001496">
    <property type="entry name" value="SOCS_box"/>
</dbReference>
<keyword evidence="4" id="KW-1185">Reference proteome</keyword>
<dbReference type="SUPFAM" id="SSF158235">
    <property type="entry name" value="SOCS box-like"/>
    <property type="match status" value="1"/>
</dbReference>
<evidence type="ECO:0000313" key="3">
    <source>
        <dbReference type="EMBL" id="CAJ0924919.1"/>
    </source>
</evidence>
<accession>A0ABN9KZ23</accession>
<dbReference type="PROSITE" id="PS50225">
    <property type="entry name" value="SOCS"/>
    <property type="match status" value="1"/>
</dbReference>
<proteinExistence type="predicted"/>
<dbReference type="InterPro" id="IPR036770">
    <property type="entry name" value="Ankyrin_rpt-contain_sf"/>
</dbReference>
<dbReference type="CDD" id="cd03716">
    <property type="entry name" value="SOCS_ASB_like"/>
    <property type="match status" value="1"/>
</dbReference>
<organism evidence="3 4">
    <name type="scientific">Ranitomeya imitator</name>
    <name type="common">mimic poison frog</name>
    <dbReference type="NCBI Taxonomy" id="111125"/>
    <lineage>
        <taxon>Eukaryota</taxon>
        <taxon>Metazoa</taxon>
        <taxon>Chordata</taxon>
        <taxon>Craniata</taxon>
        <taxon>Vertebrata</taxon>
        <taxon>Euteleostomi</taxon>
        <taxon>Amphibia</taxon>
        <taxon>Batrachia</taxon>
        <taxon>Anura</taxon>
        <taxon>Neobatrachia</taxon>
        <taxon>Hyloidea</taxon>
        <taxon>Dendrobatidae</taxon>
        <taxon>Dendrobatinae</taxon>
        <taxon>Ranitomeya</taxon>
    </lineage>
</organism>
<dbReference type="SUPFAM" id="SSF48403">
    <property type="entry name" value="Ankyrin repeat"/>
    <property type="match status" value="1"/>
</dbReference>
<name>A0ABN9KZ23_9NEOB</name>
<dbReference type="Pfam" id="PF07525">
    <property type="entry name" value="SOCS_box"/>
    <property type="match status" value="1"/>
</dbReference>
<evidence type="ECO:0000313" key="4">
    <source>
        <dbReference type="Proteomes" id="UP001176940"/>
    </source>
</evidence>
<evidence type="ECO:0000256" key="1">
    <source>
        <dbReference type="ARBA" id="ARBA00004906"/>
    </source>
</evidence>
<dbReference type="SMART" id="SM00969">
    <property type="entry name" value="SOCS_box"/>
    <property type="match status" value="1"/>
</dbReference>
<protein>
    <recommendedName>
        <fullName evidence="2">SOCS box domain-containing protein</fullName>
    </recommendedName>
</protein>
<dbReference type="InterPro" id="IPR036036">
    <property type="entry name" value="SOCS_box-like_dom_sf"/>
</dbReference>
<dbReference type="Gene3D" id="1.10.750.20">
    <property type="entry name" value="SOCS box"/>
    <property type="match status" value="1"/>
</dbReference>
<comment type="pathway">
    <text evidence="1">Protein modification; protein ubiquitination.</text>
</comment>
<comment type="caution">
    <text evidence="3">The sequence shown here is derived from an EMBL/GenBank/DDBJ whole genome shotgun (WGS) entry which is preliminary data.</text>
</comment>
<sequence length="226" mass="25736">MGFYISSLSRSPCTKTQVRHYQVAPSYNYKWTDIHYEASRGNVEKAAGATDHLRRQMGFYISSLSRSPCTKTQVRHYQVAPSYNYKWTDIHYEASRGNVEKLRGLLTTSAWRRCQSAGQLGSDTHVPGSMQRAAGECIRLLVQAGADITYKNKKTGLPPKRLASQVGFIAWIESFSHQPRSLKHLSRLRIRSSLGPQRLRAVRTFNLPQSLKCYLLFEDLVLQEPV</sequence>